<evidence type="ECO:0000313" key="1">
    <source>
        <dbReference type="EMBL" id="OGZ93791.1"/>
    </source>
</evidence>
<dbReference type="Proteomes" id="UP000177152">
    <property type="component" value="Unassembled WGS sequence"/>
</dbReference>
<evidence type="ECO:0000313" key="2">
    <source>
        <dbReference type="Proteomes" id="UP000177152"/>
    </source>
</evidence>
<accession>A0A1G2K5D5</accession>
<sequence length="99" mass="11294">MDPENYKIDSGILPEDKDNLTAELAHIKKLLDDIEQGDPDVSYADTGDSMEILDGTLGRFPWYQDFLAQRREISKRIIGGDKSVIREVRSWLEGVKNKL</sequence>
<organism evidence="1 2">
    <name type="scientific">Candidatus Sungbacteria bacterium RIFCSPHIGHO2_01_FULL_47_32</name>
    <dbReference type="NCBI Taxonomy" id="1802264"/>
    <lineage>
        <taxon>Bacteria</taxon>
        <taxon>Candidatus Sungiibacteriota</taxon>
    </lineage>
</organism>
<dbReference type="EMBL" id="MHQC01000050">
    <property type="protein sequence ID" value="OGZ93791.1"/>
    <property type="molecule type" value="Genomic_DNA"/>
</dbReference>
<proteinExistence type="predicted"/>
<comment type="caution">
    <text evidence="1">The sequence shown here is derived from an EMBL/GenBank/DDBJ whole genome shotgun (WGS) entry which is preliminary data.</text>
</comment>
<dbReference type="AlphaFoldDB" id="A0A1G2K5D5"/>
<protein>
    <submittedName>
        <fullName evidence="1">Uncharacterized protein</fullName>
    </submittedName>
</protein>
<reference evidence="1 2" key="1">
    <citation type="journal article" date="2016" name="Nat. Commun.">
        <title>Thousands of microbial genomes shed light on interconnected biogeochemical processes in an aquifer system.</title>
        <authorList>
            <person name="Anantharaman K."/>
            <person name="Brown C.T."/>
            <person name="Hug L.A."/>
            <person name="Sharon I."/>
            <person name="Castelle C.J."/>
            <person name="Probst A.J."/>
            <person name="Thomas B.C."/>
            <person name="Singh A."/>
            <person name="Wilkins M.J."/>
            <person name="Karaoz U."/>
            <person name="Brodie E.L."/>
            <person name="Williams K.H."/>
            <person name="Hubbard S.S."/>
            <person name="Banfield J.F."/>
        </authorList>
    </citation>
    <scope>NUCLEOTIDE SEQUENCE [LARGE SCALE GENOMIC DNA]</scope>
</reference>
<gene>
    <name evidence="1" type="ORF">A2633_04920</name>
</gene>
<name>A0A1G2K5D5_9BACT</name>